<dbReference type="Proteomes" id="UP000244925">
    <property type="component" value="Unassembled WGS sequence"/>
</dbReference>
<dbReference type="PANTHER" id="PTHR22916:SF3">
    <property type="entry name" value="UDP-GLCNAC:BETAGAL BETA-1,3-N-ACETYLGLUCOSAMINYLTRANSFERASE-LIKE PROTEIN 1"/>
    <property type="match status" value="1"/>
</dbReference>
<comment type="caution">
    <text evidence="2">The sequence shown here is derived from an EMBL/GenBank/DDBJ whole genome shotgun (WGS) entry which is preliminary data.</text>
</comment>
<name>A0A2V1ITY4_9BACT</name>
<dbReference type="GO" id="GO:0016758">
    <property type="term" value="F:hexosyltransferase activity"/>
    <property type="evidence" value="ECO:0007669"/>
    <property type="project" value="UniProtKB-ARBA"/>
</dbReference>
<gene>
    <name evidence="2" type="ORF">C5O25_09680</name>
</gene>
<dbReference type="PANTHER" id="PTHR22916">
    <property type="entry name" value="GLYCOSYLTRANSFERASE"/>
    <property type="match status" value="1"/>
</dbReference>
<dbReference type="SUPFAM" id="SSF53448">
    <property type="entry name" value="Nucleotide-diphospho-sugar transferases"/>
    <property type="match status" value="1"/>
</dbReference>
<evidence type="ECO:0000259" key="1">
    <source>
        <dbReference type="Pfam" id="PF00535"/>
    </source>
</evidence>
<evidence type="ECO:0000313" key="3">
    <source>
        <dbReference type="Proteomes" id="UP000244925"/>
    </source>
</evidence>
<dbReference type="EMBL" id="PUBV01000021">
    <property type="protein sequence ID" value="PWB06656.1"/>
    <property type="molecule type" value="Genomic_DNA"/>
</dbReference>
<sequence length="341" mass="38356">MCGSGCGKGRQGCERIMSEMHSPKVSVLMIAYNQEAYIGEAIRGVVSQKAPFPFELIVADDASTDSTAEVAAGWAARYPDVIRLVRRETNLGLQANYLDAYSRARGEYIAICEADDWWCSRHKLARQARMLDEHPEYGLCFHRVVNYYQSDGSMSLSNPGQPSRITLEGLARANVISNLSVMYRAIPYDRLPGWVASVRLFDYAMHSLHAERGDIGYLSQPMAVYRRHDKGIWSGDLLGGWRMAMDVRECLISHFHSSRRSVADCYAESYLDIAAAMTAAGDDGARERAMSFFDRLGMVFDGDDFDERVKQRSSRLQSAPGFLSKIRRRVSRLLPLPRIRG</sequence>
<keyword evidence="3" id="KW-1185">Reference proteome</keyword>
<keyword evidence="2" id="KW-0808">Transferase</keyword>
<dbReference type="InterPro" id="IPR029044">
    <property type="entry name" value="Nucleotide-diphossugar_trans"/>
</dbReference>
<evidence type="ECO:0000313" key="2">
    <source>
        <dbReference type="EMBL" id="PWB06656.1"/>
    </source>
</evidence>
<feature type="domain" description="Glycosyltransferase 2-like" evidence="1">
    <location>
        <begin position="26"/>
        <end position="158"/>
    </location>
</feature>
<organism evidence="2 3">
    <name type="scientific">Paramuribaculum intestinale</name>
    <dbReference type="NCBI Taxonomy" id="2094151"/>
    <lineage>
        <taxon>Bacteria</taxon>
        <taxon>Pseudomonadati</taxon>
        <taxon>Bacteroidota</taxon>
        <taxon>Bacteroidia</taxon>
        <taxon>Bacteroidales</taxon>
        <taxon>Muribaculaceae</taxon>
        <taxon>Paramuribaculum</taxon>
    </lineage>
</organism>
<dbReference type="AlphaFoldDB" id="A0A2V1ITY4"/>
<reference evidence="3" key="1">
    <citation type="submission" date="2018-02" db="EMBL/GenBank/DDBJ databases">
        <authorList>
            <person name="Clavel T."/>
            <person name="Strowig T."/>
        </authorList>
    </citation>
    <scope>NUCLEOTIDE SEQUENCE [LARGE SCALE GENOMIC DNA]</scope>
    <source>
        <strain evidence="3">DSM 100764</strain>
    </source>
</reference>
<dbReference type="Gene3D" id="3.90.550.10">
    <property type="entry name" value="Spore Coat Polysaccharide Biosynthesis Protein SpsA, Chain A"/>
    <property type="match status" value="1"/>
</dbReference>
<dbReference type="InterPro" id="IPR001173">
    <property type="entry name" value="Glyco_trans_2-like"/>
</dbReference>
<protein>
    <submittedName>
        <fullName evidence="2">Glycosyl transferase family 2</fullName>
    </submittedName>
</protein>
<dbReference type="Pfam" id="PF00535">
    <property type="entry name" value="Glycos_transf_2"/>
    <property type="match status" value="1"/>
</dbReference>
<accession>A0A2V1ITY4</accession>
<proteinExistence type="predicted"/>